<evidence type="ECO:0008006" key="3">
    <source>
        <dbReference type="Google" id="ProtNLM"/>
    </source>
</evidence>
<evidence type="ECO:0000313" key="2">
    <source>
        <dbReference type="Proteomes" id="UP000176650"/>
    </source>
</evidence>
<reference evidence="1 2" key="1">
    <citation type="journal article" date="2016" name="Nat. Commun.">
        <title>Thousands of microbial genomes shed light on interconnected biogeochemical processes in an aquifer system.</title>
        <authorList>
            <person name="Anantharaman K."/>
            <person name="Brown C.T."/>
            <person name="Hug L.A."/>
            <person name="Sharon I."/>
            <person name="Castelle C.J."/>
            <person name="Probst A.J."/>
            <person name="Thomas B.C."/>
            <person name="Singh A."/>
            <person name="Wilkins M.J."/>
            <person name="Karaoz U."/>
            <person name="Brodie E.L."/>
            <person name="Williams K.H."/>
            <person name="Hubbard S.S."/>
            <person name="Banfield J.F."/>
        </authorList>
    </citation>
    <scope>NUCLEOTIDE SEQUENCE [LARGE SCALE GENOMIC DNA]</scope>
</reference>
<protein>
    <recommendedName>
        <fullName evidence="3">PKD domain-containing protein</fullName>
    </recommendedName>
</protein>
<sequence>MPSSFNNNRYFQYEITLSSTDDYAAPTVTEVSVGLGGLIGVLTSSAFDTVNATNTIGSVNWTASGISASETVKLRIRTAPDDGGVPGLWSGWCGPANCSGSDYFSSGQAITNPALQSGANDQWIQYEATLESGGALSPMLTEVTIGHSEANYDFTLSYSPLLMEVVANQSARVGSVMVNPGTVVGVDRDAIISDSTNFTSTQAGISFSPASCLPNSGPCTVDVYAQIGTAGSYTMVIQGNNASGSYPNGITHTISFTLDVIPPITYDLSLSSSSDTIIKGLDTTQSILTITHNSGADEFVSITSSGVPAGVTVSFSLAPTGCSPYPSTCSITIAFSATSTTTSGVYPIVFSGVSSISGTTPVAPVTFTLGVSELFDFAMAYGPPNAPCTQSSSCSVEQGQSITVTADLTSVTTIGEQVTLTAEGLPWTPAIATGTSCTPSSGAPCSVQVVISPPLSVAQNNYTISLVGRSATKAKSLTYALTVTEGFQYSLVLNSSGGTVVRNGASASVLVDVIFRAGLTSKPVTLTVSGMNGFGTSGVSTSYLPDPPGATCTPNCQIQVVFSAPSSSVLGTYDLTIQGSGNGTDVTSPPAMYQLKVVDPFDFAFALSLSSDSMMVGDPPVSAVAFAGWTQGGDGSDVISLTSSVSPTPSTGTLAVSFSPTCGPGGCIVGLNSTTPTCLSDINITYPAVINGKPCLASTVTFTPSTSPALTSGNYTVTLIATCSSPTCAVIRTATFYLTVGTNLNFTVTASPASERVSTLPGSTGPVALTATLNAPAQPSTSDIVFSLDTGYVLPAGVTVCEEGASCSAGLTSASSCTLGATVGSTCSAPPITFSVAATASPGSYNIPIIGTSGLAKSIPALYLLKVGTFTLTAYTSSNLYTDPHQRPVVNFTWDPLSPFAGKSATFNAIDPAASVRPSAAFPNDPPAPGGESKVYVAGVSSGTNADQVLNAANATLLWNFGCASCTPVTSTQLNSPVSFNTSGRFSPRLSVTDNAGNVCYSITGSDATADNPCYCPLQLSADSMIVSKPPPTFREIKP</sequence>
<organism evidence="1 2">
    <name type="scientific">Candidatus Azambacteria bacterium RIFCSPLOWO2_01_FULL_46_25</name>
    <dbReference type="NCBI Taxonomy" id="1797298"/>
    <lineage>
        <taxon>Bacteria</taxon>
        <taxon>Candidatus Azamiibacteriota</taxon>
    </lineage>
</organism>
<dbReference type="EMBL" id="MEYS01000001">
    <property type="protein sequence ID" value="OGD34545.1"/>
    <property type="molecule type" value="Genomic_DNA"/>
</dbReference>
<name>A0A1F5BV95_9BACT</name>
<evidence type="ECO:0000313" key="1">
    <source>
        <dbReference type="EMBL" id="OGD34545.1"/>
    </source>
</evidence>
<accession>A0A1F5BV95</accession>
<proteinExistence type="predicted"/>
<gene>
    <name evidence="1" type="ORF">A2988_03485</name>
</gene>
<dbReference type="AlphaFoldDB" id="A0A1F5BV95"/>
<comment type="caution">
    <text evidence="1">The sequence shown here is derived from an EMBL/GenBank/DDBJ whole genome shotgun (WGS) entry which is preliminary data.</text>
</comment>
<dbReference type="STRING" id="1797298.A2988_03485"/>
<dbReference type="Proteomes" id="UP000176650">
    <property type="component" value="Unassembled WGS sequence"/>
</dbReference>